<dbReference type="EMBL" id="JBBWWR010000009">
    <property type="protein sequence ID" value="KAK8961818.1"/>
    <property type="molecule type" value="Genomic_DNA"/>
</dbReference>
<dbReference type="Pfam" id="PF06075">
    <property type="entry name" value="DUF936"/>
    <property type="match status" value="1"/>
</dbReference>
<dbReference type="InterPro" id="IPR048297">
    <property type="entry name" value="DUF936_dom_pln"/>
</dbReference>
<keyword evidence="4" id="KW-1185">Reference proteome</keyword>
<feature type="region of interest" description="Disordered" evidence="1">
    <location>
        <begin position="165"/>
        <end position="202"/>
    </location>
</feature>
<dbReference type="PANTHER" id="PTHR31928:SF3">
    <property type="entry name" value="EXPRESSED PROTEIN"/>
    <property type="match status" value="1"/>
</dbReference>
<accession>A0ABR2MCT2</accession>
<evidence type="ECO:0000313" key="3">
    <source>
        <dbReference type="EMBL" id="KAK8961818.1"/>
    </source>
</evidence>
<reference evidence="3 4" key="1">
    <citation type="journal article" date="2022" name="Nat. Plants">
        <title>Genomes of leafy and leafless Platanthera orchids illuminate the evolution of mycoheterotrophy.</title>
        <authorList>
            <person name="Li M.H."/>
            <person name="Liu K.W."/>
            <person name="Li Z."/>
            <person name="Lu H.C."/>
            <person name="Ye Q.L."/>
            <person name="Zhang D."/>
            <person name="Wang J.Y."/>
            <person name="Li Y.F."/>
            <person name="Zhong Z.M."/>
            <person name="Liu X."/>
            <person name="Yu X."/>
            <person name="Liu D.K."/>
            <person name="Tu X.D."/>
            <person name="Liu B."/>
            <person name="Hao Y."/>
            <person name="Liao X.Y."/>
            <person name="Jiang Y.T."/>
            <person name="Sun W.H."/>
            <person name="Chen J."/>
            <person name="Chen Y.Q."/>
            <person name="Ai Y."/>
            <person name="Zhai J.W."/>
            <person name="Wu S.S."/>
            <person name="Zhou Z."/>
            <person name="Hsiao Y.Y."/>
            <person name="Wu W.L."/>
            <person name="Chen Y.Y."/>
            <person name="Lin Y.F."/>
            <person name="Hsu J.L."/>
            <person name="Li C.Y."/>
            <person name="Wang Z.W."/>
            <person name="Zhao X."/>
            <person name="Zhong W.Y."/>
            <person name="Ma X.K."/>
            <person name="Ma L."/>
            <person name="Huang J."/>
            <person name="Chen G.Z."/>
            <person name="Huang M.Z."/>
            <person name="Huang L."/>
            <person name="Peng D.H."/>
            <person name="Luo Y.B."/>
            <person name="Zou S.Q."/>
            <person name="Chen S.P."/>
            <person name="Lan S."/>
            <person name="Tsai W.C."/>
            <person name="Van de Peer Y."/>
            <person name="Liu Z.J."/>
        </authorList>
    </citation>
    <scope>NUCLEOTIDE SEQUENCE [LARGE SCALE GENOMIC DNA]</scope>
    <source>
        <strain evidence="3">Lor288</strain>
    </source>
</reference>
<comment type="caution">
    <text evidence="3">The sequence shown here is derived from an EMBL/GenBank/DDBJ whole genome shotgun (WGS) entry which is preliminary data.</text>
</comment>
<organism evidence="3 4">
    <name type="scientific">Platanthera guangdongensis</name>
    <dbReference type="NCBI Taxonomy" id="2320717"/>
    <lineage>
        <taxon>Eukaryota</taxon>
        <taxon>Viridiplantae</taxon>
        <taxon>Streptophyta</taxon>
        <taxon>Embryophyta</taxon>
        <taxon>Tracheophyta</taxon>
        <taxon>Spermatophyta</taxon>
        <taxon>Magnoliopsida</taxon>
        <taxon>Liliopsida</taxon>
        <taxon>Asparagales</taxon>
        <taxon>Orchidaceae</taxon>
        <taxon>Orchidoideae</taxon>
        <taxon>Orchideae</taxon>
        <taxon>Orchidinae</taxon>
        <taxon>Platanthera</taxon>
    </lineage>
</organism>
<dbReference type="PANTHER" id="PTHR31928">
    <property type="entry name" value="EXPRESSED PROTEIN"/>
    <property type="match status" value="1"/>
</dbReference>
<feature type="compositionally biased region" description="Low complexity" evidence="1">
    <location>
        <begin position="165"/>
        <end position="175"/>
    </location>
</feature>
<evidence type="ECO:0000259" key="2">
    <source>
        <dbReference type="Pfam" id="PF06075"/>
    </source>
</evidence>
<protein>
    <recommendedName>
        <fullName evidence="2">DUF936 domain-containing protein</fullName>
    </recommendedName>
</protein>
<gene>
    <name evidence="3" type="ORF">KSP40_PGU011975</name>
</gene>
<evidence type="ECO:0000313" key="4">
    <source>
        <dbReference type="Proteomes" id="UP001412067"/>
    </source>
</evidence>
<dbReference type="Proteomes" id="UP001412067">
    <property type="component" value="Unassembled WGS sequence"/>
</dbReference>
<feature type="compositionally biased region" description="Polar residues" evidence="1">
    <location>
        <begin position="176"/>
        <end position="195"/>
    </location>
</feature>
<proteinExistence type="predicted"/>
<sequence length="233" mass="25454">MTTLTHDVLLTLLQSMNSDSIPLGEHRSAVHQVTNIVSAPSSTLSPEDLWPSHDFFIQLSDSVNSTYVYLSDPKAELIVSNRTQLGQLVHLDRLHFGLPVPLAIGIRPIFSQSHCPILGSPVPLIVILSSSHTHDFAIQPASPSTADFIVKPSSVLVPRENFYSASSRKPSKSTSIFNPKQRVSSPAFHNSSPASDKQGIGGIYRSRSRFSSKCEVSSLVASNKNKVKRARQE</sequence>
<name>A0ABR2MCT2_9ASPA</name>
<dbReference type="InterPro" id="IPR010341">
    <property type="entry name" value="DUF936_pln"/>
</dbReference>
<feature type="domain" description="DUF936" evidence="2">
    <location>
        <begin position="4"/>
        <end position="125"/>
    </location>
</feature>
<evidence type="ECO:0000256" key="1">
    <source>
        <dbReference type="SAM" id="MobiDB-lite"/>
    </source>
</evidence>